<feature type="region of interest" description="Disordered" evidence="1">
    <location>
        <begin position="772"/>
        <end position="791"/>
    </location>
</feature>
<evidence type="ECO:0000313" key="2">
    <source>
        <dbReference type="EMBL" id="KAA6413309.1"/>
    </source>
</evidence>
<feature type="compositionally biased region" description="Low complexity" evidence="1">
    <location>
        <begin position="589"/>
        <end position="605"/>
    </location>
</feature>
<reference evidence="2 3" key="1">
    <citation type="submission" date="2019-09" db="EMBL/GenBank/DDBJ databases">
        <title>The hologenome of the rock-dwelling lichen Lasallia pustulata.</title>
        <authorList>
            <person name="Greshake Tzovaras B."/>
            <person name="Segers F."/>
            <person name="Bicker A."/>
            <person name="Dal Grande F."/>
            <person name="Otte J."/>
            <person name="Hankeln T."/>
            <person name="Schmitt I."/>
            <person name="Ebersberger I."/>
        </authorList>
    </citation>
    <scope>NUCLEOTIDE SEQUENCE [LARGE SCALE GENOMIC DNA]</scope>
    <source>
        <strain evidence="2">A1-1</strain>
    </source>
</reference>
<dbReference type="AlphaFoldDB" id="A0A5M8PW73"/>
<feature type="compositionally biased region" description="Low complexity" evidence="1">
    <location>
        <begin position="386"/>
        <end position="396"/>
    </location>
</feature>
<proteinExistence type="predicted"/>
<dbReference type="Proteomes" id="UP000324767">
    <property type="component" value="Unassembled WGS sequence"/>
</dbReference>
<feature type="region of interest" description="Disordered" evidence="1">
    <location>
        <begin position="667"/>
        <end position="691"/>
    </location>
</feature>
<feature type="compositionally biased region" description="Polar residues" evidence="1">
    <location>
        <begin position="667"/>
        <end position="677"/>
    </location>
</feature>
<feature type="compositionally biased region" description="Polar residues" evidence="1">
    <location>
        <begin position="188"/>
        <end position="216"/>
    </location>
</feature>
<feature type="region of interest" description="Disordered" evidence="1">
    <location>
        <begin position="382"/>
        <end position="501"/>
    </location>
</feature>
<evidence type="ECO:0000256" key="1">
    <source>
        <dbReference type="SAM" id="MobiDB-lite"/>
    </source>
</evidence>
<feature type="compositionally biased region" description="Basic and acidic residues" evidence="1">
    <location>
        <begin position="819"/>
        <end position="835"/>
    </location>
</feature>
<evidence type="ECO:0000313" key="3">
    <source>
        <dbReference type="Proteomes" id="UP000324767"/>
    </source>
</evidence>
<feature type="compositionally biased region" description="Basic and acidic residues" evidence="1">
    <location>
        <begin position="460"/>
        <end position="470"/>
    </location>
</feature>
<accession>A0A5M8PW73</accession>
<feature type="compositionally biased region" description="Polar residues" evidence="1">
    <location>
        <begin position="11"/>
        <end position="23"/>
    </location>
</feature>
<feature type="region of interest" description="Disordered" evidence="1">
    <location>
        <begin position="587"/>
        <end position="643"/>
    </location>
</feature>
<feature type="compositionally biased region" description="Low complexity" evidence="1">
    <location>
        <begin position="723"/>
        <end position="734"/>
    </location>
</feature>
<feature type="compositionally biased region" description="Basic and acidic residues" evidence="1">
    <location>
        <begin position="845"/>
        <end position="870"/>
    </location>
</feature>
<protein>
    <submittedName>
        <fullName evidence="2">Uncharacterized protein</fullName>
    </submittedName>
</protein>
<feature type="region of interest" description="Disordered" evidence="1">
    <location>
        <begin position="344"/>
        <end position="368"/>
    </location>
</feature>
<comment type="caution">
    <text evidence="2">The sequence shown here is derived from an EMBL/GenBank/DDBJ whole genome shotgun (WGS) entry which is preliminary data.</text>
</comment>
<feature type="compositionally biased region" description="Low complexity" evidence="1">
    <location>
        <begin position="634"/>
        <end position="643"/>
    </location>
</feature>
<feature type="compositionally biased region" description="Polar residues" evidence="1">
    <location>
        <begin position="619"/>
        <end position="632"/>
    </location>
</feature>
<feature type="region of interest" description="Disordered" evidence="1">
    <location>
        <begin position="185"/>
        <end position="218"/>
    </location>
</feature>
<gene>
    <name evidence="2" type="ORF">FRX48_03053</name>
</gene>
<name>A0A5M8PW73_9LECA</name>
<feature type="region of interest" description="Disordered" evidence="1">
    <location>
        <begin position="804"/>
        <end position="870"/>
    </location>
</feature>
<feature type="region of interest" description="Disordered" evidence="1">
    <location>
        <begin position="723"/>
        <end position="767"/>
    </location>
</feature>
<feature type="compositionally biased region" description="Polar residues" evidence="1">
    <location>
        <begin position="475"/>
        <end position="487"/>
    </location>
</feature>
<feature type="region of interest" description="Disordered" evidence="1">
    <location>
        <begin position="1"/>
        <end position="23"/>
    </location>
</feature>
<organism evidence="2 3">
    <name type="scientific">Lasallia pustulata</name>
    <dbReference type="NCBI Taxonomy" id="136370"/>
    <lineage>
        <taxon>Eukaryota</taxon>
        <taxon>Fungi</taxon>
        <taxon>Dikarya</taxon>
        <taxon>Ascomycota</taxon>
        <taxon>Pezizomycotina</taxon>
        <taxon>Lecanoromycetes</taxon>
        <taxon>OSLEUM clade</taxon>
        <taxon>Umbilicariomycetidae</taxon>
        <taxon>Umbilicariales</taxon>
        <taxon>Umbilicariaceae</taxon>
        <taxon>Lasallia</taxon>
    </lineage>
</organism>
<dbReference type="EMBL" id="VXIT01000004">
    <property type="protein sequence ID" value="KAA6413309.1"/>
    <property type="molecule type" value="Genomic_DNA"/>
</dbReference>
<feature type="compositionally biased region" description="Polar residues" evidence="1">
    <location>
        <begin position="744"/>
        <end position="764"/>
    </location>
</feature>
<sequence>MSGPIVGATSGFDSTTPKQNKAEQWTDEQRAFVVYYRSLGAPTSGITPLLNARFGISRTENAVVGCIARVHKEEGEESRLLEIANRYSWQKTANEERNALNRTAHRKILYTDEQRAYALYFFARGLSVKNIVSLFNEQFSLDVCFSTLEKFIRRTRSKQKEREEILKAAEQYPWYTDPIPKIHRPLTPTRQVGSAQTNSTNDSGVIAQENQPSPSKDWTKEQKAFLIHHSYRGMKQDVLLEYLNSTFGTNRRKGPLTSVLGWIWRNDELVAQLRQHAEQFDWYTPEAASGTLESQRTEKAQRIRDARKRVSEKKEWYKKVPKNGDFSRFLAPERTEKARRSLLESGSYNSHPIKIEDSDDNDNNIPGISGFRRISSNYGSGRENDLLSTSPLSLDTTDARTANFKSESRDSLLPSMPKFRWMEPRPSDVSGGRANNLPSMSPLGLRTTHDRPTNPQSEFLDSRSTARPEDFPTASPFSAGSPVSSVNHLHRPMDNFNTSSVDHPFRPDANFHSSNANYRYSPNVSFSSPSAAHSSYPDTTFNPQWAHNSAQSHRPNVDFNSSSLNYASSPNASFNFLNLSQSSRPTFVNSSSANYPSSPNASFNSLNTSQPSRPRIVNPASTNFSSHPQTTIRPPFNSSSSNYASSPNASFNSFNISQPFRPTFVNPASTNLSSHPHTTIRPPFNSSSSNYASSPHASFNSFNISQPFRPTFVNSSSANYASSSNASFNSLNTSQPSRPRIANPASTYRSSHPHTTFHPPSNLSAYAPVSAHHAPNAQPSTSNLFPPGTPPPHVNDVLLAWAPNIPDVPSTSRRQVSALDRRSRSPRSPKEERFGFGDSDDDGTDERRFLRPTRREMRHRERLERSARRG</sequence>